<organism evidence="1 2">
    <name type="scientific">Caenorhabditis auriculariae</name>
    <dbReference type="NCBI Taxonomy" id="2777116"/>
    <lineage>
        <taxon>Eukaryota</taxon>
        <taxon>Metazoa</taxon>
        <taxon>Ecdysozoa</taxon>
        <taxon>Nematoda</taxon>
        <taxon>Chromadorea</taxon>
        <taxon>Rhabditida</taxon>
        <taxon>Rhabditina</taxon>
        <taxon>Rhabditomorpha</taxon>
        <taxon>Rhabditoidea</taxon>
        <taxon>Rhabditidae</taxon>
        <taxon>Peloderinae</taxon>
        <taxon>Caenorhabditis</taxon>
    </lineage>
</organism>
<dbReference type="AlphaFoldDB" id="A0A8S1HQL6"/>
<evidence type="ECO:0000313" key="2">
    <source>
        <dbReference type="Proteomes" id="UP000835052"/>
    </source>
</evidence>
<gene>
    <name evidence="1" type="ORF">CAUJ_LOCUS14048</name>
</gene>
<proteinExistence type="predicted"/>
<sequence>MKNGERAEKQVPPDGAARRLVVNKMQRTPAAVVPAADVAMITMMHRRFALGLREARPVNLSAPRPLSKPGPARP</sequence>
<keyword evidence="2" id="KW-1185">Reference proteome</keyword>
<accession>A0A8S1HQL6</accession>
<dbReference type="Proteomes" id="UP000835052">
    <property type="component" value="Unassembled WGS sequence"/>
</dbReference>
<evidence type="ECO:0000313" key="1">
    <source>
        <dbReference type="EMBL" id="CAD6198142.1"/>
    </source>
</evidence>
<reference evidence="1" key="1">
    <citation type="submission" date="2020-10" db="EMBL/GenBank/DDBJ databases">
        <authorList>
            <person name="Kikuchi T."/>
        </authorList>
    </citation>
    <scope>NUCLEOTIDE SEQUENCE</scope>
    <source>
        <strain evidence="1">NKZ352</strain>
    </source>
</reference>
<protein>
    <submittedName>
        <fullName evidence="1">Uncharacterized protein</fullName>
    </submittedName>
</protein>
<name>A0A8S1HQL6_9PELO</name>
<dbReference type="EMBL" id="CAJGYM010000116">
    <property type="protein sequence ID" value="CAD6198142.1"/>
    <property type="molecule type" value="Genomic_DNA"/>
</dbReference>
<comment type="caution">
    <text evidence="1">The sequence shown here is derived from an EMBL/GenBank/DDBJ whole genome shotgun (WGS) entry which is preliminary data.</text>
</comment>